<dbReference type="AlphaFoldDB" id="A0A6C0J590"/>
<accession>A0A6C0J590</accession>
<sequence>MRIYAVNCDKGRGERLLSAAAPLNMDIVLVPSPLRDDPEVVRRGKTCFERDTSYPTGFAATIGHLRCMQRFLEDGGELGIIIEDDVRFHVLFWDVVNAVKPRLENGESNVISLGYVNRPNGECIVVGGHYLVPNVGVSNPWGAQCYLLTRKWAQKWVETFSVDDVSIPYASHFVTDWVLFDPILGCKRDALMLPIAIESPDEQTIAGSTNKPDIIAQCGLDKTHFHL</sequence>
<proteinExistence type="predicted"/>
<evidence type="ECO:0008006" key="2">
    <source>
        <dbReference type="Google" id="ProtNLM"/>
    </source>
</evidence>
<organism evidence="1">
    <name type="scientific">viral metagenome</name>
    <dbReference type="NCBI Taxonomy" id="1070528"/>
    <lineage>
        <taxon>unclassified sequences</taxon>
        <taxon>metagenomes</taxon>
        <taxon>organismal metagenomes</taxon>
    </lineage>
</organism>
<protein>
    <recommendedName>
        <fullName evidence="2">Glycosyltransferase</fullName>
    </recommendedName>
</protein>
<dbReference type="EMBL" id="MN740318">
    <property type="protein sequence ID" value="QHT99865.1"/>
    <property type="molecule type" value="Genomic_DNA"/>
</dbReference>
<reference evidence="1" key="1">
    <citation type="journal article" date="2020" name="Nature">
        <title>Giant virus diversity and host interactions through global metagenomics.</title>
        <authorList>
            <person name="Schulz F."/>
            <person name="Roux S."/>
            <person name="Paez-Espino D."/>
            <person name="Jungbluth S."/>
            <person name="Walsh D.A."/>
            <person name="Denef V.J."/>
            <person name="McMahon K.D."/>
            <person name="Konstantinidis K.T."/>
            <person name="Eloe-Fadrosh E.A."/>
            <person name="Kyrpides N.C."/>
            <person name="Woyke T."/>
        </authorList>
    </citation>
    <scope>NUCLEOTIDE SEQUENCE</scope>
    <source>
        <strain evidence="1">GVMAG-M-3300025778-1</strain>
    </source>
</reference>
<evidence type="ECO:0000313" key="1">
    <source>
        <dbReference type="EMBL" id="QHT99865.1"/>
    </source>
</evidence>
<name>A0A6C0J590_9ZZZZ</name>